<sequence>MINVGDHVWHKESLKKSKKKNLDKAKMALCFFGEVVARHKNNYHSVKWLLKNGGPKGETFENNLGEKSYRSSELCKCNHCVSIENGVVINVSEVLDFVEDVNIEEDVSSGEEDLLDSINGDSNDGDFCDALDGTEIEDTPPRDDVQNVQVPVPQIIPNGVANNTLDLVNAVQKIFENAGVNLLDYLLAQQQKAPALDVEPAPVPALQEKASVEAPIQEFEVSTTVTKSRGTKRKRKNTGDDNLPNKKDSRPVVDLDKKPDDDNIDDIFREKQLQAPNFEQFDVVDILWNTIEVGRGSLMQVGGGDARWHHDRVSESNALIGITVTTNMSFRVPVAEPGQERRTNFRDFEVGDFIAWPLAWLQFVSRE</sequence>
<reference evidence="2 3" key="1">
    <citation type="submission" date="2024-03" db="EMBL/GenBank/DDBJ databases">
        <title>The Acrasis kona genome and developmental transcriptomes reveal deep origins of eukaryotic multicellular pathways.</title>
        <authorList>
            <person name="Sheikh S."/>
            <person name="Fu C.-J."/>
            <person name="Brown M.W."/>
            <person name="Baldauf S.L."/>
        </authorList>
    </citation>
    <scope>NUCLEOTIDE SEQUENCE [LARGE SCALE GENOMIC DNA]</scope>
    <source>
        <strain evidence="2 3">ATCC MYA-3509</strain>
    </source>
</reference>
<organism evidence="2 3">
    <name type="scientific">Acrasis kona</name>
    <dbReference type="NCBI Taxonomy" id="1008807"/>
    <lineage>
        <taxon>Eukaryota</taxon>
        <taxon>Discoba</taxon>
        <taxon>Heterolobosea</taxon>
        <taxon>Tetramitia</taxon>
        <taxon>Eutetramitia</taxon>
        <taxon>Acrasidae</taxon>
        <taxon>Acrasis</taxon>
    </lineage>
</organism>
<dbReference type="Proteomes" id="UP001431209">
    <property type="component" value="Unassembled WGS sequence"/>
</dbReference>
<protein>
    <submittedName>
        <fullName evidence="2">Uncharacterized protein</fullName>
    </submittedName>
</protein>
<feature type="compositionally biased region" description="Basic and acidic residues" evidence="1">
    <location>
        <begin position="237"/>
        <end position="261"/>
    </location>
</feature>
<name>A0AAW2ZSD0_9EUKA</name>
<evidence type="ECO:0000313" key="3">
    <source>
        <dbReference type="Proteomes" id="UP001431209"/>
    </source>
</evidence>
<dbReference type="EMBL" id="JAOPGA020001958">
    <property type="protein sequence ID" value="KAL0492076.1"/>
    <property type="molecule type" value="Genomic_DNA"/>
</dbReference>
<keyword evidence="3" id="KW-1185">Reference proteome</keyword>
<dbReference type="AlphaFoldDB" id="A0AAW2ZSD0"/>
<gene>
    <name evidence="2" type="ORF">AKO1_001145</name>
</gene>
<feature type="region of interest" description="Disordered" evidence="1">
    <location>
        <begin position="221"/>
        <end position="261"/>
    </location>
</feature>
<accession>A0AAW2ZSD0</accession>
<proteinExistence type="predicted"/>
<evidence type="ECO:0000256" key="1">
    <source>
        <dbReference type="SAM" id="MobiDB-lite"/>
    </source>
</evidence>
<comment type="caution">
    <text evidence="2">The sequence shown here is derived from an EMBL/GenBank/DDBJ whole genome shotgun (WGS) entry which is preliminary data.</text>
</comment>
<evidence type="ECO:0000313" key="2">
    <source>
        <dbReference type="EMBL" id="KAL0492076.1"/>
    </source>
</evidence>